<dbReference type="Gene3D" id="2.60.120.260">
    <property type="entry name" value="Galactose-binding domain-like"/>
    <property type="match status" value="1"/>
</dbReference>
<keyword evidence="5" id="KW-1185">Reference proteome</keyword>
<evidence type="ECO:0000256" key="2">
    <source>
        <dbReference type="SAM" id="SignalP"/>
    </source>
</evidence>
<dbReference type="NCBIfam" id="TIGR04183">
    <property type="entry name" value="Por_Secre_tail"/>
    <property type="match status" value="1"/>
</dbReference>
<dbReference type="PROSITE" id="PS50022">
    <property type="entry name" value="FA58C_3"/>
    <property type="match status" value="1"/>
</dbReference>
<feature type="signal peptide" evidence="2">
    <location>
        <begin position="1"/>
        <end position="22"/>
    </location>
</feature>
<gene>
    <name evidence="4" type="ORF">Q4Q40_06985</name>
</gene>
<dbReference type="Pfam" id="PF00754">
    <property type="entry name" value="F5_F8_type_C"/>
    <property type="match status" value="1"/>
</dbReference>
<feature type="chain" id="PRO_5045330019" evidence="2">
    <location>
        <begin position="23"/>
        <end position="251"/>
    </location>
</feature>
<feature type="domain" description="F5/8 type C" evidence="3">
    <location>
        <begin position="37"/>
        <end position="156"/>
    </location>
</feature>
<dbReference type="RefSeq" id="WP_303301066.1">
    <property type="nucleotide sequence ID" value="NZ_BAABDA010000051.1"/>
</dbReference>
<evidence type="ECO:0000256" key="1">
    <source>
        <dbReference type="ARBA" id="ARBA00022729"/>
    </source>
</evidence>
<evidence type="ECO:0000313" key="4">
    <source>
        <dbReference type="EMBL" id="MDO5973924.1"/>
    </source>
</evidence>
<proteinExistence type="predicted"/>
<comment type="caution">
    <text evidence="4">The sequence shown here is derived from an EMBL/GenBank/DDBJ whole genome shotgun (WGS) entry which is preliminary data.</text>
</comment>
<protein>
    <submittedName>
        <fullName evidence="4">T9SS type A sorting domain-containing protein</fullName>
    </submittedName>
</protein>
<dbReference type="InterPro" id="IPR026444">
    <property type="entry name" value="Secre_tail"/>
</dbReference>
<dbReference type="EMBL" id="JAUOEL010000002">
    <property type="protein sequence ID" value="MDO5973924.1"/>
    <property type="molecule type" value="Genomic_DNA"/>
</dbReference>
<dbReference type="SUPFAM" id="SSF49785">
    <property type="entry name" value="Galactose-binding domain-like"/>
    <property type="match status" value="1"/>
</dbReference>
<sequence length="251" mass="28659">MMKKQHIYILLILIFITSTINAQCYPDRHSTSWIDSWISCDISQNPNSAYGLTHWIMYDLGYEYELKESKFWNANEPKNLNYGINDYNLDYSLDAVTWTNLGTFKMDQASGLSTYEGGEGPDFDATKARYVLITPISNYGGDCYGLSEIKINITDPFDIVEENNGFNALVYPNPFLNNINLRIVTLDETSSINYTLYDMLGRAITSNSVAFTENTEIYELPINANTLSAGIYILNVEQNNKTRSFKIIKRE</sequence>
<evidence type="ECO:0000259" key="3">
    <source>
        <dbReference type="PROSITE" id="PS50022"/>
    </source>
</evidence>
<dbReference type="Proteomes" id="UP001176806">
    <property type="component" value="Unassembled WGS sequence"/>
</dbReference>
<name>A0ABT8WL92_9FLAO</name>
<keyword evidence="1 2" id="KW-0732">Signal</keyword>
<dbReference type="InterPro" id="IPR008979">
    <property type="entry name" value="Galactose-bd-like_sf"/>
</dbReference>
<dbReference type="Pfam" id="PF18962">
    <property type="entry name" value="Por_Secre_tail"/>
    <property type="match status" value="1"/>
</dbReference>
<reference evidence="4" key="1">
    <citation type="submission" date="2023-07" db="EMBL/GenBank/DDBJ databases">
        <title>Two novel species in the genus Flavivirga.</title>
        <authorList>
            <person name="Kwon K."/>
        </authorList>
    </citation>
    <scope>NUCLEOTIDE SEQUENCE</scope>
    <source>
        <strain evidence="4">KACC 14158</strain>
    </source>
</reference>
<dbReference type="InterPro" id="IPR000421">
    <property type="entry name" value="FA58C"/>
</dbReference>
<organism evidence="4 5">
    <name type="scientific">Flavivirga jejuensis</name>
    <dbReference type="NCBI Taxonomy" id="870487"/>
    <lineage>
        <taxon>Bacteria</taxon>
        <taxon>Pseudomonadati</taxon>
        <taxon>Bacteroidota</taxon>
        <taxon>Flavobacteriia</taxon>
        <taxon>Flavobacteriales</taxon>
        <taxon>Flavobacteriaceae</taxon>
        <taxon>Flavivirga</taxon>
    </lineage>
</organism>
<evidence type="ECO:0000313" key="5">
    <source>
        <dbReference type="Proteomes" id="UP001176806"/>
    </source>
</evidence>
<accession>A0ABT8WL92</accession>